<dbReference type="SUPFAM" id="SSF50475">
    <property type="entry name" value="FMN-binding split barrel"/>
    <property type="match status" value="1"/>
</dbReference>
<evidence type="ECO:0000259" key="5">
    <source>
        <dbReference type="Pfam" id="PF12766"/>
    </source>
</evidence>
<evidence type="ECO:0000256" key="3">
    <source>
        <dbReference type="ARBA" id="ARBA00022643"/>
    </source>
</evidence>
<keyword evidence="2" id="KW-0285">Flavoprotein</keyword>
<protein>
    <recommendedName>
        <fullName evidence="5">Pyridoxamine 5'-phosphate oxidase Alr4036 family FMN-binding domain-containing protein</fullName>
    </recommendedName>
</protein>
<evidence type="ECO:0000313" key="6">
    <source>
        <dbReference type="EMBL" id="NGP76161.1"/>
    </source>
</evidence>
<dbReference type="Gene3D" id="2.30.110.10">
    <property type="entry name" value="Electron Transport, Fmn-binding Protein, Chain A"/>
    <property type="match status" value="1"/>
</dbReference>
<dbReference type="GO" id="GO:0004733">
    <property type="term" value="F:pyridoxamine phosphate oxidase activity"/>
    <property type="evidence" value="ECO:0007669"/>
    <property type="project" value="InterPro"/>
</dbReference>
<gene>
    <name evidence="6" type="ORF">G3570_05930</name>
</gene>
<keyword evidence="7" id="KW-1185">Reference proteome</keyword>
<dbReference type="PANTHER" id="PTHR10851:SF3">
    <property type="entry name" value="PYRIDOXINE_PYRIDOXAMINE 5'-PHOSPHATE OXIDASE 2"/>
    <property type="match status" value="1"/>
</dbReference>
<evidence type="ECO:0000256" key="1">
    <source>
        <dbReference type="ARBA" id="ARBA00001917"/>
    </source>
</evidence>
<dbReference type="EMBL" id="JAALLT010000002">
    <property type="protein sequence ID" value="NGP76161.1"/>
    <property type="molecule type" value="Genomic_DNA"/>
</dbReference>
<dbReference type="RefSeq" id="WP_165140254.1">
    <property type="nucleotide sequence ID" value="NZ_JAALLT010000002.1"/>
</dbReference>
<dbReference type="Pfam" id="PF12766">
    <property type="entry name" value="Pyridox_oxase_2"/>
    <property type="match status" value="1"/>
</dbReference>
<evidence type="ECO:0000313" key="7">
    <source>
        <dbReference type="Proteomes" id="UP000473278"/>
    </source>
</evidence>
<sequence length="195" mass="22417">MLIKAKNKPSQALSTVINEIKKGSRDSRHPYRYVSLATFDPAAEEPNIRMLINREINKDGTVTLYTDARTHKVNELKSIGNAALLFWHDHHKVQVTLKAEVAIHNDDEVAEEYWKSDVHGAAQKAYTPLVAPGERIENPSDAHNWPKEFTSEYFCVLKCVPFEMEILQLAGKEHLRLKFKRDNPEEEWQGDWIAP</sequence>
<keyword evidence="3" id="KW-0288">FMN</keyword>
<reference evidence="6 7" key="1">
    <citation type="submission" date="2020-02" db="EMBL/GenBank/DDBJ databases">
        <title>Balneolaceae bacterium YR4-1, complete genome.</title>
        <authorList>
            <person name="Li Y."/>
            <person name="Wu S."/>
        </authorList>
    </citation>
    <scope>NUCLEOTIDE SEQUENCE [LARGE SCALE GENOMIC DNA]</scope>
    <source>
        <strain evidence="6 7">YR4-1</strain>
    </source>
</reference>
<evidence type="ECO:0000256" key="2">
    <source>
        <dbReference type="ARBA" id="ARBA00022630"/>
    </source>
</evidence>
<organism evidence="6 7">
    <name type="scientific">Halalkalibaculum roseum</name>
    <dbReference type="NCBI Taxonomy" id="2709311"/>
    <lineage>
        <taxon>Bacteria</taxon>
        <taxon>Pseudomonadati</taxon>
        <taxon>Balneolota</taxon>
        <taxon>Balneolia</taxon>
        <taxon>Balneolales</taxon>
        <taxon>Balneolaceae</taxon>
        <taxon>Halalkalibaculum</taxon>
    </lineage>
</organism>
<dbReference type="PANTHER" id="PTHR10851">
    <property type="entry name" value="PYRIDOXINE-5-PHOSPHATE OXIDASE"/>
    <property type="match status" value="1"/>
</dbReference>
<evidence type="ECO:0000256" key="4">
    <source>
        <dbReference type="ARBA" id="ARBA00023002"/>
    </source>
</evidence>
<keyword evidence="4" id="KW-0560">Oxidoreductase</keyword>
<comment type="caution">
    <text evidence="6">The sequence shown here is derived from an EMBL/GenBank/DDBJ whole genome shotgun (WGS) entry which is preliminary data.</text>
</comment>
<accession>A0A6M1SLF5</accession>
<dbReference type="InterPro" id="IPR024624">
    <property type="entry name" value="Pyridox_Oxase_Alr4036_FMN-bd"/>
</dbReference>
<proteinExistence type="predicted"/>
<dbReference type="AlphaFoldDB" id="A0A6M1SLF5"/>
<name>A0A6M1SLF5_9BACT</name>
<feature type="domain" description="Pyridoxamine 5'-phosphate oxidase Alr4036 family FMN-binding" evidence="5">
    <location>
        <begin position="26"/>
        <end position="103"/>
    </location>
</feature>
<dbReference type="InterPro" id="IPR012349">
    <property type="entry name" value="Split_barrel_FMN-bd"/>
</dbReference>
<dbReference type="GO" id="GO:0008615">
    <property type="term" value="P:pyridoxine biosynthetic process"/>
    <property type="evidence" value="ECO:0007669"/>
    <property type="project" value="InterPro"/>
</dbReference>
<comment type="cofactor">
    <cofactor evidence="1">
        <name>FMN</name>
        <dbReference type="ChEBI" id="CHEBI:58210"/>
    </cofactor>
</comment>
<dbReference type="Proteomes" id="UP000473278">
    <property type="component" value="Unassembled WGS sequence"/>
</dbReference>
<dbReference type="GO" id="GO:0010181">
    <property type="term" value="F:FMN binding"/>
    <property type="evidence" value="ECO:0007669"/>
    <property type="project" value="InterPro"/>
</dbReference>
<dbReference type="InterPro" id="IPR000659">
    <property type="entry name" value="Pyridox_Oxase"/>
</dbReference>